<dbReference type="SUPFAM" id="SSF52833">
    <property type="entry name" value="Thioredoxin-like"/>
    <property type="match status" value="1"/>
</dbReference>
<evidence type="ECO:0000313" key="3">
    <source>
        <dbReference type="Proteomes" id="UP000192343"/>
    </source>
</evidence>
<dbReference type="Pfam" id="PF00085">
    <property type="entry name" value="Thioredoxin"/>
    <property type="match status" value="1"/>
</dbReference>
<feature type="domain" description="Thioredoxin" evidence="1">
    <location>
        <begin position="12"/>
        <end position="96"/>
    </location>
</feature>
<dbReference type="CDD" id="cd02947">
    <property type="entry name" value="TRX_family"/>
    <property type="match status" value="1"/>
</dbReference>
<dbReference type="InterPro" id="IPR013766">
    <property type="entry name" value="Thioredoxin_domain"/>
</dbReference>
<dbReference type="Proteomes" id="UP000192343">
    <property type="component" value="Unassembled WGS sequence"/>
</dbReference>
<evidence type="ECO:0000313" key="2">
    <source>
        <dbReference type="EMBL" id="ORC35359.1"/>
    </source>
</evidence>
<comment type="caution">
    <text evidence="2">The sequence shown here is derived from an EMBL/GenBank/DDBJ whole genome shotgun (WGS) entry which is preliminary data.</text>
</comment>
<dbReference type="Gene3D" id="3.40.30.10">
    <property type="entry name" value="Glutaredoxin"/>
    <property type="match status" value="1"/>
</dbReference>
<dbReference type="AlphaFoldDB" id="A0A1Y1RY19"/>
<gene>
    <name evidence="2" type="ORF">B4O97_09295</name>
</gene>
<dbReference type="OrthoDB" id="411356at2"/>
<name>A0A1Y1RY19_9SPIO</name>
<dbReference type="RefSeq" id="WP_083050289.1">
    <property type="nucleotide sequence ID" value="NZ_MWQY01000009.1"/>
</dbReference>
<proteinExistence type="predicted"/>
<keyword evidence="3" id="KW-1185">Reference proteome</keyword>
<dbReference type="EMBL" id="MWQY01000009">
    <property type="protein sequence ID" value="ORC35359.1"/>
    <property type="molecule type" value="Genomic_DNA"/>
</dbReference>
<dbReference type="InterPro" id="IPR036249">
    <property type="entry name" value="Thioredoxin-like_sf"/>
</dbReference>
<evidence type="ECO:0000259" key="1">
    <source>
        <dbReference type="Pfam" id="PF00085"/>
    </source>
</evidence>
<protein>
    <submittedName>
        <fullName evidence="2">Thiol reductase thioredoxin</fullName>
    </submittedName>
</protein>
<sequence>MISLKNLEEAERLISENPMALLYLSRPDCGVCTAIRPKVEGLLKEYPRIRAGYVDLDQIPEAAGRFSVYTIPAILVYAEGKETVREARYISLDDLETRIARPYRFLFS</sequence>
<dbReference type="STRING" id="1963862.B4O97_09295"/>
<accession>A0A1Y1RY19</accession>
<organism evidence="2 3">
    <name type="scientific">Marispirochaeta aestuarii</name>
    <dbReference type="NCBI Taxonomy" id="1963862"/>
    <lineage>
        <taxon>Bacteria</taxon>
        <taxon>Pseudomonadati</taxon>
        <taxon>Spirochaetota</taxon>
        <taxon>Spirochaetia</taxon>
        <taxon>Spirochaetales</taxon>
        <taxon>Spirochaetaceae</taxon>
        <taxon>Marispirochaeta</taxon>
    </lineage>
</organism>
<reference evidence="2 3" key="1">
    <citation type="submission" date="2017-03" db="EMBL/GenBank/DDBJ databases">
        <title>Draft Genome sequence of Marispirochaeta sp. strain JC444.</title>
        <authorList>
            <person name="Shivani Y."/>
            <person name="Subhash Y."/>
            <person name="Sasikala C."/>
            <person name="Ramana C."/>
        </authorList>
    </citation>
    <scope>NUCLEOTIDE SEQUENCE [LARGE SCALE GENOMIC DNA]</scope>
    <source>
        <strain evidence="2 3">JC444</strain>
    </source>
</reference>